<dbReference type="AlphaFoldDB" id="A0A834SQC7"/>
<dbReference type="EMBL" id="JAAIUW010000013">
    <property type="protein sequence ID" value="KAF7805217.1"/>
    <property type="molecule type" value="Genomic_DNA"/>
</dbReference>
<gene>
    <name evidence="1" type="ORF">G2W53_044328</name>
</gene>
<proteinExistence type="predicted"/>
<evidence type="ECO:0000313" key="2">
    <source>
        <dbReference type="Proteomes" id="UP000634136"/>
    </source>
</evidence>
<evidence type="ECO:0000313" key="1">
    <source>
        <dbReference type="EMBL" id="KAF7805217.1"/>
    </source>
</evidence>
<protein>
    <submittedName>
        <fullName evidence="1">Uncharacterized protein</fullName>
    </submittedName>
</protein>
<keyword evidence="2" id="KW-1185">Reference proteome</keyword>
<name>A0A834SQC7_9FABA</name>
<comment type="caution">
    <text evidence="1">The sequence shown here is derived from an EMBL/GenBank/DDBJ whole genome shotgun (WGS) entry which is preliminary data.</text>
</comment>
<accession>A0A834SQC7</accession>
<dbReference type="Proteomes" id="UP000634136">
    <property type="component" value="Unassembled WGS sequence"/>
</dbReference>
<reference evidence="1" key="1">
    <citation type="submission" date="2020-09" db="EMBL/GenBank/DDBJ databases">
        <title>Genome-Enabled Discovery of Anthraquinone Biosynthesis in Senna tora.</title>
        <authorList>
            <person name="Kang S.-H."/>
            <person name="Pandey R.P."/>
            <person name="Lee C.-M."/>
            <person name="Sim J.-S."/>
            <person name="Jeong J.-T."/>
            <person name="Choi B.-S."/>
            <person name="Jung M."/>
            <person name="Ginzburg D."/>
            <person name="Zhao K."/>
            <person name="Won S.Y."/>
            <person name="Oh T.-J."/>
            <person name="Yu Y."/>
            <person name="Kim N.-H."/>
            <person name="Lee O.R."/>
            <person name="Lee T.-H."/>
            <person name="Bashyal P."/>
            <person name="Kim T.-S."/>
            <person name="Lee W.-H."/>
            <person name="Kawkins C."/>
            <person name="Kim C.-K."/>
            <person name="Kim J.S."/>
            <person name="Ahn B.O."/>
            <person name="Rhee S.Y."/>
            <person name="Sohng J.K."/>
        </authorList>
    </citation>
    <scope>NUCLEOTIDE SEQUENCE</scope>
    <source>
        <tissue evidence="1">Leaf</tissue>
    </source>
</reference>
<sequence>MVRSEKTIKGIEIKARGRGNIEFLGGK</sequence>
<organism evidence="1 2">
    <name type="scientific">Senna tora</name>
    <dbReference type="NCBI Taxonomy" id="362788"/>
    <lineage>
        <taxon>Eukaryota</taxon>
        <taxon>Viridiplantae</taxon>
        <taxon>Streptophyta</taxon>
        <taxon>Embryophyta</taxon>
        <taxon>Tracheophyta</taxon>
        <taxon>Spermatophyta</taxon>
        <taxon>Magnoliopsida</taxon>
        <taxon>eudicotyledons</taxon>
        <taxon>Gunneridae</taxon>
        <taxon>Pentapetalae</taxon>
        <taxon>rosids</taxon>
        <taxon>fabids</taxon>
        <taxon>Fabales</taxon>
        <taxon>Fabaceae</taxon>
        <taxon>Caesalpinioideae</taxon>
        <taxon>Cassia clade</taxon>
        <taxon>Senna</taxon>
    </lineage>
</organism>